<name>A0A0A9WAA4_LYGHE</name>
<dbReference type="AlphaFoldDB" id="A0A0A9WAA4"/>
<evidence type="ECO:0000313" key="1">
    <source>
        <dbReference type="EMBL" id="JAG04699.1"/>
    </source>
</evidence>
<protein>
    <submittedName>
        <fullName evidence="1">39S ribosomal protein L10, mitochondrial</fullName>
    </submittedName>
</protein>
<sequence>MNMIKNFSTNIEKYPEVAKLYLANSLLLSPQLPIVPEFYHIRKKAKSSATLAHGTAVDSTILESEQGTKDETVVSSVDGVKSKATLIDKDSTVCDTKITADVATTNVATANVATADVATADVTTANVAT</sequence>
<reference evidence="1" key="1">
    <citation type="journal article" date="2014" name="PLoS ONE">
        <title>Transcriptome-Based Identification of ABC Transporters in the Western Tarnished Plant Bug Lygus hesperus.</title>
        <authorList>
            <person name="Hull J.J."/>
            <person name="Chaney K."/>
            <person name="Geib S.M."/>
            <person name="Fabrick J.A."/>
            <person name="Brent C.S."/>
            <person name="Walsh D."/>
            <person name="Lavine L.C."/>
        </authorList>
    </citation>
    <scope>NUCLEOTIDE SEQUENCE</scope>
</reference>
<keyword evidence="1" id="KW-0687">Ribonucleoprotein</keyword>
<reference evidence="1" key="2">
    <citation type="submission" date="2014-07" db="EMBL/GenBank/DDBJ databases">
        <authorList>
            <person name="Hull J."/>
        </authorList>
    </citation>
    <scope>NUCLEOTIDE SEQUENCE</scope>
</reference>
<organism evidence="1">
    <name type="scientific">Lygus hesperus</name>
    <name type="common">Western plant bug</name>
    <dbReference type="NCBI Taxonomy" id="30085"/>
    <lineage>
        <taxon>Eukaryota</taxon>
        <taxon>Metazoa</taxon>
        <taxon>Ecdysozoa</taxon>
        <taxon>Arthropoda</taxon>
        <taxon>Hexapoda</taxon>
        <taxon>Insecta</taxon>
        <taxon>Pterygota</taxon>
        <taxon>Neoptera</taxon>
        <taxon>Paraneoptera</taxon>
        <taxon>Hemiptera</taxon>
        <taxon>Heteroptera</taxon>
        <taxon>Panheteroptera</taxon>
        <taxon>Cimicomorpha</taxon>
        <taxon>Miridae</taxon>
        <taxon>Mirini</taxon>
        <taxon>Lygus</taxon>
    </lineage>
</organism>
<dbReference type="EMBL" id="GBHO01038905">
    <property type="protein sequence ID" value="JAG04699.1"/>
    <property type="molecule type" value="Transcribed_RNA"/>
</dbReference>
<gene>
    <name evidence="1" type="primary">Mrpl10</name>
    <name evidence="1" type="ORF">CM83_104616</name>
</gene>
<feature type="non-terminal residue" evidence="1">
    <location>
        <position position="129"/>
    </location>
</feature>
<accession>A0A0A9WAA4</accession>
<proteinExistence type="predicted"/>
<dbReference type="GO" id="GO:0005840">
    <property type="term" value="C:ribosome"/>
    <property type="evidence" value="ECO:0007669"/>
    <property type="project" value="UniProtKB-KW"/>
</dbReference>
<keyword evidence="1" id="KW-0689">Ribosomal protein</keyword>